<accession>A0A917E0A1</accession>
<dbReference type="SUPFAM" id="SSF51197">
    <property type="entry name" value="Clavaminate synthase-like"/>
    <property type="match status" value="1"/>
</dbReference>
<dbReference type="Pfam" id="PF05118">
    <property type="entry name" value="Asp_Arg_Hydrox"/>
    <property type="match status" value="1"/>
</dbReference>
<dbReference type="Gene3D" id="2.60.120.330">
    <property type="entry name" value="B-lactam Antibiotic, Isopenicillin N Synthase, Chain"/>
    <property type="match status" value="1"/>
</dbReference>
<evidence type="ECO:0000313" key="2">
    <source>
        <dbReference type="EMBL" id="GGD83857.1"/>
    </source>
</evidence>
<gene>
    <name evidence="2" type="ORF">GCM10011514_54830</name>
</gene>
<sequence length="229" mass="26461">MESYKFSFHFDTQKLINDLRLCQATEWPLHFNQNDFTGHWSSFSLRSISGKESDILATPNACFQDTPTLQKCTYFQEIINQFDCPKEAVRLLSLSPNSYIKEHTDASSGYEDGFFRIHVPIQTNEKVVFRVNGKVLPMQIGECWYANFNLPHYVANDGDCDRIHLVIDCIRNEWSDSLFAEIGYDFEAEKKSNYDTKTKLLMIEHLSLMKTETAMKMIAQLKAEIGENA</sequence>
<keyword evidence="3" id="KW-1185">Reference proteome</keyword>
<reference evidence="2" key="1">
    <citation type="journal article" date="2014" name="Int. J. Syst. Evol. Microbiol.">
        <title>Complete genome sequence of Corynebacterium casei LMG S-19264T (=DSM 44701T), isolated from a smear-ripened cheese.</title>
        <authorList>
            <consortium name="US DOE Joint Genome Institute (JGI-PGF)"/>
            <person name="Walter F."/>
            <person name="Albersmeier A."/>
            <person name="Kalinowski J."/>
            <person name="Ruckert C."/>
        </authorList>
    </citation>
    <scope>NUCLEOTIDE SEQUENCE</scope>
    <source>
        <strain evidence="2">CGMCC 1.15958</strain>
    </source>
</reference>
<dbReference type="EMBL" id="BMKK01000025">
    <property type="protein sequence ID" value="GGD83857.1"/>
    <property type="molecule type" value="Genomic_DNA"/>
</dbReference>
<dbReference type="AlphaFoldDB" id="A0A917E0A1"/>
<dbReference type="InterPro" id="IPR027443">
    <property type="entry name" value="IPNS-like_sf"/>
</dbReference>
<proteinExistence type="predicted"/>
<feature type="domain" description="Aspartyl/asparaginy/proline hydroxylase" evidence="1">
    <location>
        <begin position="36"/>
        <end position="171"/>
    </location>
</feature>
<dbReference type="InterPro" id="IPR007803">
    <property type="entry name" value="Asp/Arg/Pro-Hydrxlase"/>
</dbReference>
<dbReference type="Proteomes" id="UP000609064">
    <property type="component" value="Unassembled WGS sequence"/>
</dbReference>
<evidence type="ECO:0000259" key="1">
    <source>
        <dbReference type="Pfam" id="PF05118"/>
    </source>
</evidence>
<name>A0A917E0A1_9BACT</name>
<protein>
    <recommendedName>
        <fullName evidence="1">Aspartyl/asparaginy/proline hydroxylase domain-containing protein</fullName>
    </recommendedName>
</protein>
<organism evidence="2 3">
    <name type="scientific">Emticicia aquatilis</name>
    <dbReference type="NCBI Taxonomy" id="1537369"/>
    <lineage>
        <taxon>Bacteria</taxon>
        <taxon>Pseudomonadati</taxon>
        <taxon>Bacteroidota</taxon>
        <taxon>Cytophagia</taxon>
        <taxon>Cytophagales</taxon>
        <taxon>Leadbetterellaceae</taxon>
        <taxon>Emticicia</taxon>
    </lineage>
</organism>
<dbReference type="RefSeq" id="WP_188771628.1">
    <property type="nucleotide sequence ID" value="NZ_BMKK01000025.1"/>
</dbReference>
<comment type="caution">
    <text evidence="2">The sequence shown here is derived from an EMBL/GenBank/DDBJ whole genome shotgun (WGS) entry which is preliminary data.</text>
</comment>
<reference evidence="2" key="2">
    <citation type="submission" date="2020-09" db="EMBL/GenBank/DDBJ databases">
        <authorList>
            <person name="Sun Q."/>
            <person name="Zhou Y."/>
        </authorList>
    </citation>
    <scope>NUCLEOTIDE SEQUENCE</scope>
    <source>
        <strain evidence="2">CGMCC 1.15958</strain>
    </source>
</reference>
<evidence type="ECO:0000313" key="3">
    <source>
        <dbReference type="Proteomes" id="UP000609064"/>
    </source>
</evidence>